<dbReference type="Pfam" id="PF08401">
    <property type="entry name" value="ArdcN"/>
    <property type="match status" value="1"/>
</dbReference>
<name>A0ABR9ZLW9_9CORY</name>
<dbReference type="InterPro" id="IPR013610">
    <property type="entry name" value="ArdC_N"/>
</dbReference>
<accession>A0ABR9ZLW9</accession>
<reference evidence="3 4" key="1">
    <citation type="submission" date="2020-10" db="EMBL/GenBank/DDBJ databases">
        <title>Novel species in genus Corynebacterium.</title>
        <authorList>
            <person name="Zhang G."/>
        </authorList>
    </citation>
    <scope>NUCLEOTIDE SEQUENCE [LARGE SCALE GENOMIC DNA]</scope>
    <source>
        <strain evidence="3 4">DSM 45110</strain>
    </source>
</reference>
<feature type="domain" description="N-terminal" evidence="2">
    <location>
        <begin position="17"/>
        <end position="124"/>
    </location>
</feature>
<dbReference type="InterPro" id="IPR010359">
    <property type="entry name" value="IrrE_HExxH"/>
</dbReference>
<evidence type="ECO:0000313" key="3">
    <source>
        <dbReference type="EMBL" id="MBF4554446.1"/>
    </source>
</evidence>
<evidence type="ECO:0000313" key="4">
    <source>
        <dbReference type="Proteomes" id="UP000635902"/>
    </source>
</evidence>
<evidence type="ECO:0000259" key="1">
    <source>
        <dbReference type="Pfam" id="PF06114"/>
    </source>
</evidence>
<dbReference type="Gene3D" id="1.10.10.2910">
    <property type="match status" value="1"/>
</dbReference>
<dbReference type="Pfam" id="PF06114">
    <property type="entry name" value="Peptidase_M78"/>
    <property type="match status" value="1"/>
</dbReference>
<comment type="caution">
    <text evidence="3">The sequence shown here is derived from an EMBL/GenBank/DDBJ whole genome shotgun (WGS) entry which is preliminary data.</text>
</comment>
<proteinExistence type="predicted"/>
<dbReference type="Proteomes" id="UP000635902">
    <property type="component" value="Unassembled WGS sequence"/>
</dbReference>
<keyword evidence="4" id="KW-1185">Reference proteome</keyword>
<protein>
    <submittedName>
        <fullName evidence="3">ImmA/IrrE family metallo-endopeptidase</fullName>
    </submittedName>
</protein>
<sequence>MALSAAARKKQAEKRQELAKELQASITEQVEQLVKSDEWIDFLNFAQQFHAYSVKNLLLIRSQFPTATQVAGYRKWANEFGRQVRKGERGIKIFGYSTKKYTVENEHGEEEEHQRRTFPILTVFDISQTEPTEEAVEIPEIARRLEGSDDSDIYARAQEFAESKGYTVTRESIPGQTNGYITQDGSFSIVVDSSLGDAQAAKTLLHECAHMILHSDNGTRADLDLSHEAREIEAESVAYVVAGILGLDTSAYTVGYVAGWAGGSVEAIQDTAGRVLKGAHELAEALEHSAKLQS</sequence>
<dbReference type="EMBL" id="JADKMY010000011">
    <property type="protein sequence ID" value="MBF4554446.1"/>
    <property type="molecule type" value="Genomic_DNA"/>
</dbReference>
<feature type="domain" description="IrrE N-terminal-like" evidence="1">
    <location>
        <begin position="161"/>
        <end position="239"/>
    </location>
</feature>
<organism evidence="3 4">
    <name type="scientific">Corynebacterium suicordis DSM 45110</name>
    <dbReference type="NCBI Taxonomy" id="1121369"/>
    <lineage>
        <taxon>Bacteria</taxon>
        <taxon>Bacillati</taxon>
        <taxon>Actinomycetota</taxon>
        <taxon>Actinomycetes</taxon>
        <taxon>Mycobacteriales</taxon>
        <taxon>Corynebacteriaceae</taxon>
        <taxon>Corynebacterium</taxon>
    </lineage>
</organism>
<evidence type="ECO:0000259" key="2">
    <source>
        <dbReference type="Pfam" id="PF08401"/>
    </source>
</evidence>
<gene>
    <name evidence="3" type="ORF">IRY30_10235</name>
</gene>